<evidence type="ECO:0000313" key="1">
    <source>
        <dbReference type="EMBL" id="MZQ80966.1"/>
    </source>
</evidence>
<gene>
    <name evidence="1" type="ORF">GQF01_02280</name>
</gene>
<comment type="caution">
    <text evidence="1">The sequence shown here is derived from an EMBL/GenBank/DDBJ whole genome shotgun (WGS) entry which is preliminary data.</text>
</comment>
<reference evidence="1 2" key="1">
    <citation type="submission" date="2019-12" db="EMBL/GenBank/DDBJ databases">
        <title>Paenibacillus sp. nov. sp. isolated from soil.</title>
        <authorList>
            <person name="Kim J."/>
            <person name="Jeong S.E."/>
            <person name="Jung H.S."/>
            <person name="Jeon C.O."/>
        </authorList>
    </citation>
    <scope>NUCLEOTIDE SEQUENCE [LARGE SCALE GENOMIC DNA]</scope>
    <source>
        <strain evidence="1 2">5J-6</strain>
    </source>
</reference>
<organism evidence="1 2">
    <name type="scientific">Paenibacillus silvestris</name>
    <dbReference type="NCBI Taxonomy" id="2606219"/>
    <lineage>
        <taxon>Bacteria</taxon>
        <taxon>Bacillati</taxon>
        <taxon>Bacillota</taxon>
        <taxon>Bacilli</taxon>
        <taxon>Bacillales</taxon>
        <taxon>Paenibacillaceae</taxon>
        <taxon>Paenibacillus</taxon>
    </lineage>
</organism>
<keyword evidence="2" id="KW-1185">Reference proteome</keyword>
<evidence type="ECO:0000313" key="2">
    <source>
        <dbReference type="Proteomes" id="UP000481087"/>
    </source>
</evidence>
<dbReference type="InterPro" id="IPR011008">
    <property type="entry name" value="Dimeric_a/b-barrel"/>
</dbReference>
<dbReference type="SUPFAM" id="SSF54909">
    <property type="entry name" value="Dimeric alpha+beta barrel"/>
    <property type="match status" value="1"/>
</dbReference>
<name>A0A6L8UUW6_9BACL</name>
<evidence type="ECO:0008006" key="3">
    <source>
        <dbReference type="Google" id="ProtNLM"/>
    </source>
</evidence>
<dbReference type="EMBL" id="WTUZ01000005">
    <property type="protein sequence ID" value="MZQ80966.1"/>
    <property type="molecule type" value="Genomic_DNA"/>
</dbReference>
<proteinExistence type="predicted"/>
<protein>
    <recommendedName>
        <fullName evidence="3">ABM domain-containing protein</fullName>
    </recommendedName>
</protein>
<accession>A0A6L8UUW6</accession>
<dbReference type="Proteomes" id="UP000481087">
    <property type="component" value="Unassembled WGS sequence"/>
</dbReference>
<dbReference type="AlphaFoldDB" id="A0A6L8UUW6"/>
<sequence length="111" mass="12636">MYARLSMFRLKPDAPISFAEQWAEKTYMIHRSLKGFKGITFFGEEITNEFGAISYWETKEDALAAGDAIEVKVYSTLSKTYIESPPMIAIYGVYDLPKGNGELIFSGKFNW</sequence>